<name>A0ABQ7IU45_9HELO</name>
<proteinExistence type="predicted"/>
<keyword evidence="3" id="KW-1185">Reference proteome</keyword>
<gene>
    <name evidence="2" type="ORF">EAE98_003642</name>
</gene>
<evidence type="ECO:0000256" key="1">
    <source>
        <dbReference type="SAM" id="MobiDB-lite"/>
    </source>
</evidence>
<dbReference type="EMBL" id="RCSX01000006">
    <property type="protein sequence ID" value="KAF7933933.1"/>
    <property type="molecule type" value="Genomic_DNA"/>
</dbReference>
<organism evidence="2 3">
    <name type="scientific">Botrytis deweyae</name>
    <dbReference type="NCBI Taxonomy" id="2478750"/>
    <lineage>
        <taxon>Eukaryota</taxon>
        <taxon>Fungi</taxon>
        <taxon>Dikarya</taxon>
        <taxon>Ascomycota</taxon>
        <taxon>Pezizomycotina</taxon>
        <taxon>Leotiomycetes</taxon>
        <taxon>Helotiales</taxon>
        <taxon>Sclerotiniaceae</taxon>
        <taxon>Botrytis</taxon>
    </lineage>
</organism>
<comment type="caution">
    <text evidence="2">The sequence shown here is derived from an EMBL/GenBank/DDBJ whole genome shotgun (WGS) entry which is preliminary data.</text>
</comment>
<reference evidence="2 3" key="1">
    <citation type="journal article" date="2020" name="Genome Biol. Evol.">
        <title>Comparative genomics of Sclerotiniaceae.</title>
        <authorList>
            <person name="Valero Jimenez C.A."/>
            <person name="Steentjes M."/>
            <person name="Scholten O.E."/>
            <person name="Van Kan J.A.L."/>
        </authorList>
    </citation>
    <scope>NUCLEOTIDE SEQUENCE [LARGE SCALE GENOMIC DNA]</scope>
    <source>
        <strain evidence="2 3">B1</strain>
    </source>
</reference>
<feature type="region of interest" description="Disordered" evidence="1">
    <location>
        <begin position="122"/>
        <end position="142"/>
    </location>
</feature>
<dbReference type="Proteomes" id="UP000783213">
    <property type="component" value="Unassembled WGS sequence"/>
</dbReference>
<protein>
    <submittedName>
        <fullName evidence="2">Uncharacterized protein</fullName>
    </submittedName>
</protein>
<dbReference type="RefSeq" id="XP_038812726.1">
    <property type="nucleotide sequence ID" value="XM_038951262.1"/>
</dbReference>
<sequence>MKIGVKPSDLAYHVFNASHPLTLHKEELLADVVHFPKYSREAFLKDIAAHSNLKPVSGSDSFTLTPLSSARNSESSTSSQETFQLHKDQKAILEYLSLELETKLDTKRWVFGGDSSVEGPTYDYSQTSGIDNSESTETSPFPEHNSKLTLLQYAWTKLWVALLHKEYNGVDLESTDSLLEEYSLQAPTLIKKKNNKNNGSL</sequence>
<accession>A0ABQ7IU45</accession>
<feature type="compositionally biased region" description="Polar residues" evidence="1">
    <location>
        <begin position="123"/>
        <end position="139"/>
    </location>
</feature>
<evidence type="ECO:0000313" key="2">
    <source>
        <dbReference type="EMBL" id="KAF7933933.1"/>
    </source>
</evidence>
<evidence type="ECO:0000313" key="3">
    <source>
        <dbReference type="Proteomes" id="UP000783213"/>
    </source>
</evidence>
<dbReference type="GeneID" id="62230416"/>